<sequence>MVVRNGRKWIDASERAAESQKFAPSWGGRMVRKWTRLWIEKQELPQSLRGCHAKVFSLLEDPDVHAELRSWLRTNKWSMNPGKLAEYTQTKIITPEIQKYLDGAVKEEMPRGLIQYIDTVIFPRIQIKGFFYEAWRKDGYIDGHERPDVKEFWSNVFLPKMLEHSRRLVQYVVGDTKKELIKKPTNFVERRLVLCAHDEMTAQANDGLKKEWVFEGQHRLKKKGVGRGLHCSDVICSTVGWMKEAGQELEYGKNYDGYWTGELFVKQVRAFI</sequence>
<dbReference type="PANTHER" id="PTHR35871:SF1">
    <property type="entry name" value="CXC1-LIKE CYSTEINE CLUSTER ASSOCIATED WITH KDZ TRANSPOSASES DOMAIN-CONTAINING PROTEIN"/>
    <property type="match status" value="1"/>
</dbReference>
<proteinExistence type="predicted"/>
<dbReference type="OrthoDB" id="3218065at2759"/>
<name>A0A4V4HAL7_DENBC</name>
<keyword evidence="2" id="KW-1185">Reference proteome</keyword>
<dbReference type="Proteomes" id="UP000297245">
    <property type="component" value="Unassembled WGS sequence"/>
</dbReference>
<evidence type="ECO:0000313" key="1">
    <source>
        <dbReference type="EMBL" id="THU76035.1"/>
    </source>
</evidence>
<dbReference type="PANTHER" id="PTHR35871">
    <property type="entry name" value="EXPRESSED PROTEIN"/>
    <property type="match status" value="1"/>
</dbReference>
<evidence type="ECO:0000313" key="2">
    <source>
        <dbReference type="Proteomes" id="UP000297245"/>
    </source>
</evidence>
<organism evidence="1 2">
    <name type="scientific">Dendrothele bispora (strain CBS 962.96)</name>
    <dbReference type="NCBI Taxonomy" id="1314807"/>
    <lineage>
        <taxon>Eukaryota</taxon>
        <taxon>Fungi</taxon>
        <taxon>Dikarya</taxon>
        <taxon>Basidiomycota</taxon>
        <taxon>Agaricomycotina</taxon>
        <taxon>Agaricomycetes</taxon>
        <taxon>Agaricomycetidae</taxon>
        <taxon>Agaricales</taxon>
        <taxon>Agaricales incertae sedis</taxon>
        <taxon>Dendrothele</taxon>
    </lineage>
</organism>
<protein>
    <submittedName>
        <fullName evidence="1">Uncharacterized protein</fullName>
    </submittedName>
</protein>
<dbReference type="EMBL" id="ML181251">
    <property type="protein sequence ID" value="THU76035.1"/>
    <property type="molecule type" value="Genomic_DNA"/>
</dbReference>
<reference evidence="1 2" key="1">
    <citation type="journal article" date="2019" name="Nat. Ecol. Evol.">
        <title>Megaphylogeny resolves global patterns of mushroom evolution.</title>
        <authorList>
            <person name="Varga T."/>
            <person name="Krizsan K."/>
            <person name="Foldi C."/>
            <person name="Dima B."/>
            <person name="Sanchez-Garcia M."/>
            <person name="Sanchez-Ramirez S."/>
            <person name="Szollosi G.J."/>
            <person name="Szarkandi J.G."/>
            <person name="Papp V."/>
            <person name="Albert L."/>
            <person name="Andreopoulos W."/>
            <person name="Angelini C."/>
            <person name="Antonin V."/>
            <person name="Barry K.W."/>
            <person name="Bougher N.L."/>
            <person name="Buchanan P."/>
            <person name="Buyck B."/>
            <person name="Bense V."/>
            <person name="Catcheside P."/>
            <person name="Chovatia M."/>
            <person name="Cooper J."/>
            <person name="Damon W."/>
            <person name="Desjardin D."/>
            <person name="Finy P."/>
            <person name="Geml J."/>
            <person name="Haridas S."/>
            <person name="Hughes K."/>
            <person name="Justo A."/>
            <person name="Karasinski D."/>
            <person name="Kautmanova I."/>
            <person name="Kiss B."/>
            <person name="Kocsube S."/>
            <person name="Kotiranta H."/>
            <person name="LaButti K.M."/>
            <person name="Lechner B.E."/>
            <person name="Liimatainen K."/>
            <person name="Lipzen A."/>
            <person name="Lukacs Z."/>
            <person name="Mihaltcheva S."/>
            <person name="Morgado L.N."/>
            <person name="Niskanen T."/>
            <person name="Noordeloos M.E."/>
            <person name="Ohm R.A."/>
            <person name="Ortiz-Santana B."/>
            <person name="Ovrebo C."/>
            <person name="Racz N."/>
            <person name="Riley R."/>
            <person name="Savchenko A."/>
            <person name="Shiryaev A."/>
            <person name="Soop K."/>
            <person name="Spirin V."/>
            <person name="Szebenyi C."/>
            <person name="Tomsovsky M."/>
            <person name="Tulloss R.E."/>
            <person name="Uehling J."/>
            <person name="Grigoriev I.V."/>
            <person name="Vagvolgyi C."/>
            <person name="Papp T."/>
            <person name="Martin F.M."/>
            <person name="Miettinen O."/>
            <person name="Hibbett D.S."/>
            <person name="Nagy L.G."/>
        </authorList>
    </citation>
    <scope>NUCLEOTIDE SEQUENCE [LARGE SCALE GENOMIC DNA]</scope>
    <source>
        <strain evidence="1 2">CBS 962.96</strain>
    </source>
</reference>
<dbReference type="AlphaFoldDB" id="A0A4V4HAL7"/>
<accession>A0A4V4HAL7</accession>
<gene>
    <name evidence="1" type="ORF">K435DRAFT_705817</name>
</gene>